<dbReference type="Gene3D" id="1.10.287.660">
    <property type="entry name" value="Helix hairpin bin"/>
    <property type="match status" value="1"/>
</dbReference>
<keyword evidence="3 6" id="KW-0813">Transport</keyword>
<evidence type="ECO:0000256" key="6">
    <source>
        <dbReference type="PROSITE-ProRule" id="PRU00646"/>
    </source>
</evidence>
<dbReference type="GO" id="GO:0006623">
    <property type="term" value="P:protein targeting to vacuole"/>
    <property type="evidence" value="ECO:0007669"/>
    <property type="project" value="TreeGrafter"/>
</dbReference>
<accession>A0A833VSY9</accession>
<evidence type="ECO:0000256" key="2">
    <source>
        <dbReference type="ARBA" id="ARBA00007617"/>
    </source>
</evidence>
<keyword evidence="7" id="KW-0175">Coiled coil</keyword>
<dbReference type="PANTHER" id="PTHR13678">
    <property type="entry name" value="VACUOLAR PROTEIN SORTING-ASSOCIATED PROTEIN 37"/>
    <property type="match status" value="1"/>
</dbReference>
<feature type="compositionally biased region" description="Low complexity" evidence="8">
    <location>
        <begin position="51"/>
        <end position="60"/>
    </location>
</feature>
<name>A0A833VSY9_9POAL</name>
<dbReference type="InterPro" id="IPR037202">
    <property type="entry name" value="ESCRT_assembly_dom"/>
</dbReference>
<dbReference type="InterPro" id="IPR009851">
    <property type="entry name" value="Mod_r"/>
</dbReference>
<keyword evidence="4" id="KW-0967">Endosome</keyword>
<feature type="region of interest" description="Disordered" evidence="8">
    <location>
        <begin position="28"/>
        <end position="60"/>
    </location>
</feature>
<evidence type="ECO:0000313" key="11">
    <source>
        <dbReference type="Proteomes" id="UP000623129"/>
    </source>
</evidence>
<dbReference type="GO" id="GO:0043162">
    <property type="term" value="P:ubiquitin-dependent protein catabolic process via the multivesicular body sorting pathway"/>
    <property type="evidence" value="ECO:0007669"/>
    <property type="project" value="TreeGrafter"/>
</dbReference>
<comment type="similarity">
    <text evidence="2">Belongs to the VPS37 family.</text>
</comment>
<comment type="subcellular location">
    <subcellularLocation>
        <location evidence="1">Endosome</location>
    </subcellularLocation>
</comment>
<dbReference type="EMBL" id="SWLB01000011">
    <property type="protein sequence ID" value="KAF3332999.1"/>
    <property type="molecule type" value="Genomic_DNA"/>
</dbReference>
<keyword evidence="5 6" id="KW-0653">Protein transport</keyword>
<dbReference type="GO" id="GO:0006612">
    <property type="term" value="P:protein targeting to membrane"/>
    <property type="evidence" value="ECO:0007669"/>
    <property type="project" value="TreeGrafter"/>
</dbReference>
<keyword evidence="11" id="KW-1185">Reference proteome</keyword>
<evidence type="ECO:0000256" key="5">
    <source>
        <dbReference type="ARBA" id="ARBA00022927"/>
    </source>
</evidence>
<feature type="coiled-coil region" evidence="7">
    <location>
        <begin position="141"/>
        <end position="195"/>
    </location>
</feature>
<evidence type="ECO:0000256" key="1">
    <source>
        <dbReference type="ARBA" id="ARBA00004177"/>
    </source>
</evidence>
<protein>
    <submittedName>
        <fullName evidence="10">Vacuolar protein-sorting-associated protein 37 1-like isoform X1</fullName>
    </submittedName>
</protein>
<comment type="caution">
    <text evidence="10">The sequence shown here is derived from an EMBL/GenBank/DDBJ whole genome shotgun (WGS) entry which is preliminary data.</text>
</comment>
<proteinExistence type="inferred from homology"/>
<dbReference type="Pfam" id="PF07200">
    <property type="entry name" value="Mod_r"/>
    <property type="match status" value="1"/>
</dbReference>
<dbReference type="Proteomes" id="UP000623129">
    <property type="component" value="Unassembled WGS sequence"/>
</dbReference>
<dbReference type="GO" id="GO:0000813">
    <property type="term" value="C:ESCRT I complex"/>
    <property type="evidence" value="ECO:0007669"/>
    <property type="project" value="TreeGrafter"/>
</dbReference>
<evidence type="ECO:0000256" key="4">
    <source>
        <dbReference type="ARBA" id="ARBA00022753"/>
    </source>
</evidence>
<feature type="domain" description="VPS37 C-terminal" evidence="9">
    <location>
        <begin position="145"/>
        <end position="225"/>
    </location>
</feature>
<organism evidence="10 11">
    <name type="scientific">Carex littledalei</name>
    <dbReference type="NCBI Taxonomy" id="544730"/>
    <lineage>
        <taxon>Eukaryota</taxon>
        <taxon>Viridiplantae</taxon>
        <taxon>Streptophyta</taxon>
        <taxon>Embryophyta</taxon>
        <taxon>Tracheophyta</taxon>
        <taxon>Spermatophyta</taxon>
        <taxon>Magnoliopsida</taxon>
        <taxon>Liliopsida</taxon>
        <taxon>Poales</taxon>
        <taxon>Cyperaceae</taxon>
        <taxon>Cyperoideae</taxon>
        <taxon>Cariceae</taxon>
        <taxon>Carex</taxon>
        <taxon>Carex subgen. Euthyceras</taxon>
    </lineage>
</organism>
<feature type="compositionally biased region" description="Low complexity" evidence="8">
    <location>
        <begin position="28"/>
        <end position="41"/>
    </location>
</feature>
<dbReference type="PANTHER" id="PTHR13678:SF2">
    <property type="entry name" value="VACUOLAR PROTEIN SORTING-ASSOCIATED PROTEIN 37A"/>
    <property type="match status" value="1"/>
</dbReference>
<sequence>MSDVVNFAIGYTITKSWYPPSVVGSNSGSLSSPSASSTGGSHQRPQDYARPPSQSQPSPSEAAFVIARLKDKSVEELRRILNDKDAYNSFFNSLEQVKTQNSFTSLRIYLINMYLTGENMEKEPRILELRNQCTIIKTTELAAAQEKLADLERQKEELLRSQSPSALLDKLHDAMRKADDEAETLNNKLLENEIELQAFVQKYKKLRVAYHRRALLHLAAKTTVC</sequence>
<dbReference type="AlphaFoldDB" id="A0A833VSY9"/>
<evidence type="ECO:0000256" key="7">
    <source>
        <dbReference type="SAM" id="Coils"/>
    </source>
</evidence>
<evidence type="ECO:0000256" key="3">
    <source>
        <dbReference type="ARBA" id="ARBA00022448"/>
    </source>
</evidence>
<evidence type="ECO:0000256" key="8">
    <source>
        <dbReference type="SAM" id="MobiDB-lite"/>
    </source>
</evidence>
<dbReference type="InterPro" id="IPR029012">
    <property type="entry name" value="Helix_hairpin_bin_sf"/>
</dbReference>
<dbReference type="SUPFAM" id="SSF140111">
    <property type="entry name" value="Endosomal sorting complex assembly domain"/>
    <property type="match status" value="1"/>
</dbReference>
<dbReference type="OrthoDB" id="10260857at2759"/>
<evidence type="ECO:0000313" key="10">
    <source>
        <dbReference type="EMBL" id="KAF3332999.1"/>
    </source>
</evidence>
<reference evidence="10" key="1">
    <citation type="submission" date="2020-01" db="EMBL/GenBank/DDBJ databases">
        <title>Genome sequence of Kobresia littledalei, the first chromosome-level genome in the family Cyperaceae.</title>
        <authorList>
            <person name="Qu G."/>
        </authorList>
    </citation>
    <scope>NUCLEOTIDE SEQUENCE</scope>
    <source>
        <strain evidence="10">C.B.Clarke</strain>
        <tissue evidence="10">Leaf</tissue>
    </source>
</reference>
<evidence type="ECO:0000259" key="9">
    <source>
        <dbReference type="PROSITE" id="PS51314"/>
    </source>
</evidence>
<gene>
    <name evidence="10" type="ORF">FCM35_KLT02576</name>
</gene>
<dbReference type="PROSITE" id="PS51314">
    <property type="entry name" value="VPS37_C"/>
    <property type="match status" value="1"/>
</dbReference>